<dbReference type="Proteomes" id="UP001147760">
    <property type="component" value="Unassembled WGS sequence"/>
</dbReference>
<organism evidence="1 2">
    <name type="scientific">Penicillium desertorum</name>
    <dbReference type="NCBI Taxonomy" id="1303715"/>
    <lineage>
        <taxon>Eukaryota</taxon>
        <taxon>Fungi</taxon>
        <taxon>Dikarya</taxon>
        <taxon>Ascomycota</taxon>
        <taxon>Pezizomycotina</taxon>
        <taxon>Eurotiomycetes</taxon>
        <taxon>Eurotiomycetidae</taxon>
        <taxon>Eurotiales</taxon>
        <taxon>Aspergillaceae</taxon>
        <taxon>Penicillium</taxon>
    </lineage>
</organism>
<evidence type="ECO:0000313" key="1">
    <source>
        <dbReference type="EMBL" id="KAJ5465376.1"/>
    </source>
</evidence>
<sequence>MLRDSLLPISAPLFTSAELDAAAVPQECFIRSLLRRVKSPRFRFIAPGLEVPHDKEAFARRQRFTNIPHEKDSIPGVLLFAAPDRLVDLNFEIRRLFSIAHKNVSMNDNDPVPTGLYSEPVRRGDYDMEEAGFRLVFPFALRPGFFRDEEGARMSDWRPVTSGSSTELFQHGYFHPFGGERRSQRLESLFERWIVLVESGVWTVGKDGVEEGSINSEMRIGVPGMNIRSHQAGEISISLMCS</sequence>
<keyword evidence="2" id="KW-1185">Reference proteome</keyword>
<protein>
    <submittedName>
        <fullName evidence="1">Uncharacterized protein</fullName>
    </submittedName>
</protein>
<comment type="caution">
    <text evidence="1">The sequence shown here is derived from an EMBL/GenBank/DDBJ whole genome shotgun (WGS) entry which is preliminary data.</text>
</comment>
<reference evidence="1" key="1">
    <citation type="submission" date="2022-12" db="EMBL/GenBank/DDBJ databases">
        <authorList>
            <person name="Petersen C."/>
        </authorList>
    </citation>
    <scope>NUCLEOTIDE SEQUENCE</scope>
    <source>
        <strain evidence="1">IBT 17660</strain>
    </source>
</reference>
<proteinExistence type="predicted"/>
<accession>A0A9W9WI01</accession>
<evidence type="ECO:0000313" key="2">
    <source>
        <dbReference type="Proteomes" id="UP001147760"/>
    </source>
</evidence>
<dbReference type="EMBL" id="JAPWDO010000006">
    <property type="protein sequence ID" value="KAJ5465376.1"/>
    <property type="molecule type" value="Genomic_DNA"/>
</dbReference>
<dbReference type="AlphaFoldDB" id="A0A9W9WI01"/>
<dbReference type="OrthoDB" id="3029470at2759"/>
<name>A0A9W9WI01_9EURO</name>
<gene>
    <name evidence="1" type="ORF">N7530_009163</name>
</gene>
<reference evidence="1" key="2">
    <citation type="journal article" date="2023" name="IMA Fungus">
        <title>Comparative genomic study of the Penicillium genus elucidates a diverse pangenome and 15 lateral gene transfer events.</title>
        <authorList>
            <person name="Petersen C."/>
            <person name="Sorensen T."/>
            <person name="Nielsen M.R."/>
            <person name="Sondergaard T.E."/>
            <person name="Sorensen J.L."/>
            <person name="Fitzpatrick D.A."/>
            <person name="Frisvad J.C."/>
            <person name="Nielsen K.L."/>
        </authorList>
    </citation>
    <scope>NUCLEOTIDE SEQUENCE</scope>
    <source>
        <strain evidence="1">IBT 17660</strain>
    </source>
</reference>